<comment type="caution">
    <text evidence="1">The sequence shown here is derived from an EMBL/GenBank/DDBJ whole genome shotgun (WGS) entry which is preliminary data.</text>
</comment>
<organism evidence="1 2">
    <name type="scientific">Cherax quadricarinatus</name>
    <name type="common">Australian red claw crayfish</name>
    <dbReference type="NCBI Taxonomy" id="27406"/>
    <lineage>
        <taxon>Eukaryota</taxon>
        <taxon>Metazoa</taxon>
        <taxon>Ecdysozoa</taxon>
        <taxon>Arthropoda</taxon>
        <taxon>Crustacea</taxon>
        <taxon>Multicrustacea</taxon>
        <taxon>Malacostraca</taxon>
        <taxon>Eumalacostraca</taxon>
        <taxon>Eucarida</taxon>
        <taxon>Decapoda</taxon>
        <taxon>Pleocyemata</taxon>
        <taxon>Astacidea</taxon>
        <taxon>Parastacoidea</taxon>
        <taxon>Parastacidae</taxon>
        <taxon>Cherax</taxon>
    </lineage>
</organism>
<name>A0AAW0YQ64_CHEQU</name>
<evidence type="ECO:0000313" key="2">
    <source>
        <dbReference type="Proteomes" id="UP001445076"/>
    </source>
</evidence>
<dbReference type="EMBL" id="JARKIK010000005">
    <property type="protein sequence ID" value="KAK8752159.1"/>
    <property type="molecule type" value="Genomic_DNA"/>
</dbReference>
<dbReference type="Proteomes" id="UP001445076">
    <property type="component" value="Unassembled WGS sequence"/>
</dbReference>
<dbReference type="AlphaFoldDB" id="A0AAW0YQ64"/>
<sequence>MKPYHTQLKIYCVLLTDSFQKPGAGHSTVGRRDMHIQHRSLALHTPKYLALTESNHISSSSIHPGNNFKTVNVVEIVTKNIVTTATATAIKIFTKSQENAVTITTVTLATLTHTSVHSTTVTTTVWEPCHQFTTLCYTHYHITTAPMSPVATDWFTVLPVTLIMTTYKTCPPKTVPENWYDL</sequence>
<proteinExistence type="predicted"/>
<keyword evidence="2" id="KW-1185">Reference proteome</keyword>
<evidence type="ECO:0000313" key="1">
    <source>
        <dbReference type="EMBL" id="KAK8752159.1"/>
    </source>
</evidence>
<reference evidence="1 2" key="1">
    <citation type="journal article" date="2024" name="BMC Genomics">
        <title>Genome assembly of redclaw crayfish (Cherax quadricarinatus) provides insights into its immune adaptation and hypoxia tolerance.</title>
        <authorList>
            <person name="Liu Z."/>
            <person name="Zheng J."/>
            <person name="Li H."/>
            <person name="Fang K."/>
            <person name="Wang S."/>
            <person name="He J."/>
            <person name="Zhou D."/>
            <person name="Weng S."/>
            <person name="Chi M."/>
            <person name="Gu Z."/>
            <person name="He J."/>
            <person name="Li F."/>
            <person name="Wang M."/>
        </authorList>
    </citation>
    <scope>NUCLEOTIDE SEQUENCE [LARGE SCALE GENOMIC DNA]</scope>
    <source>
        <strain evidence="1">ZL_2023a</strain>
    </source>
</reference>
<accession>A0AAW0YQ64</accession>
<gene>
    <name evidence="1" type="ORF">OTU49_012374</name>
</gene>
<protein>
    <submittedName>
        <fullName evidence="1">Uncharacterized protein</fullName>
    </submittedName>
</protein>